<protein>
    <submittedName>
        <fullName evidence="3">Uncharacterized protein</fullName>
    </submittedName>
</protein>
<keyword evidence="2" id="KW-0812">Transmembrane</keyword>
<feature type="transmembrane region" description="Helical" evidence="2">
    <location>
        <begin position="84"/>
        <end position="105"/>
    </location>
</feature>
<evidence type="ECO:0000313" key="3">
    <source>
        <dbReference type="EMBL" id="KAL2280030.1"/>
    </source>
</evidence>
<feature type="region of interest" description="Disordered" evidence="1">
    <location>
        <begin position="1"/>
        <end position="29"/>
    </location>
</feature>
<evidence type="ECO:0000256" key="2">
    <source>
        <dbReference type="SAM" id="Phobius"/>
    </source>
</evidence>
<comment type="caution">
    <text evidence="3">The sequence shown here is derived from an EMBL/GenBank/DDBJ whole genome shotgun (WGS) entry which is preliminary data.</text>
</comment>
<keyword evidence="2" id="KW-1133">Transmembrane helix</keyword>
<organism evidence="3 4">
    <name type="scientific">Diaporthe vaccinii</name>
    <dbReference type="NCBI Taxonomy" id="105482"/>
    <lineage>
        <taxon>Eukaryota</taxon>
        <taxon>Fungi</taxon>
        <taxon>Dikarya</taxon>
        <taxon>Ascomycota</taxon>
        <taxon>Pezizomycotina</taxon>
        <taxon>Sordariomycetes</taxon>
        <taxon>Sordariomycetidae</taxon>
        <taxon>Diaporthales</taxon>
        <taxon>Diaporthaceae</taxon>
        <taxon>Diaporthe</taxon>
        <taxon>Diaporthe eres species complex</taxon>
    </lineage>
</organism>
<dbReference type="Proteomes" id="UP001600888">
    <property type="component" value="Unassembled WGS sequence"/>
</dbReference>
<evidence type="ECO:0000256" key="1">
    <source>
        <dbReference type="SAM" id="MobiDB-lite"/>
    </source>
</evidence>
<gene>
    <name evidence="3" type="ORF">FJTKL_12990</name>
</gene>
<keyword evidence="4" id="KW-1185">Reference proteome</keyword>
<evidence type="ECO:0000313" key="4">
    <source>
        <dbReference type="Proteomes" id="UP001600888"/>
    </source>
</evidence>
<proteinExistence type="predicted"/>
<dbReference type="EMBL" id="JBAWTH010000070">
    <property type="protein sequence ID" value="KAL2280030.1"/>
    <property type="molecule type" value="Genomic_DNA"/>
</dbReference>
<accession>A0ABR4ECA6</accession>
<sequence length="129" mass="14554">MREEPLPQILRPRRRALGEPPGLEDLQPTDGAAEFVPDIELIPNPHAHPPFVLDAGSTYHLHIAALEFRRQARLRELARQREKLVLAAMGLPLVAMLLKLLWSILSGSRWWADGNTHTSPWQGFVGGDW</sequence>
<keyword evidence="2" id="KW-0472">Membrane</keyword>
<reference evidence="3 4" key="1">
    <citation type="submission" date="2024-03" db="EMBL/GenBank/DDBJ databases">
        <title>A high-quality draft genome sequence of Diaporthe vaccinii, a causative agent of upright dieback and viscid rot disease in cranberry plants.</title>
        <authorList>
            <person name="Sarrasin M."/>
            <person name="Lang B.F."/>
            <person name="Burger G."/>
        </authorList>
    </citation>
    <scope>NUCLEOTIDE SEQUENCE [LARGE SCALE GENOMIC DNA]</scope>
    <source>
        <strain evidence="3 4">IS7</strain>
    </source>
</reference>
<name>A0ABR4ECA6_9PEZI</name>